<dbReference type="PROSITE" id="PS50089">
    <property type="entry name" value="ZF_RING_2"/>
    <property type="match status" value="1"/>
</dbReference>
<evidence type="ECO:0000256" key="6">
    <source>
        <dbReference type="SAM" id="Phobius"/>
    </source>
</evidence>
<evidence type="ECO:0000256" key="4">
    <source>
        <dbReference type="PROSITE-ProRule" id="PRU00175"/>
    </source>
</evidence>
<dbReference type="Pfam" id="PF00097">
    <property type="entry name" value="zf-C3HC4"/>
    <property type="match status" value="1"/>
</dbReference>
<dbReference type="SUPFAM" id="SSF57850">
    <property type="entry name" value="RING/U-box"/>
    <property type="match status" value="1"/>
</dbReference>
<proteinExistence type="predicted"/>
<dbReference type="Proteomes" id="UP001627284">
    <property type="component" value="Unassembled WGS sequence"/>
</dbReference>
<feature type="domain" description="RING-type" evidence="7">
    <location>
        <begin position="253"/>
        <end position="311"/>
    </location>
</feature>
<comment type="caution">
    <text evidence="8">The sequence shown here is derived from an EMBL/GenBank/DDBJ whole genome shotgun (WGS) entry which is preliminary data.</text>
</comment>
<sequence>FFFIIKKKLVQKHKVVTHFLIFSENFLDRTTNPNLQGHSQPQNPVNFVGVFHFSPLILFFHKKLLIFFFLCVHFSLRQIFFFFFCIKLVMGKRKRRADLNKTPPPADLMPPSPGMDALSKQKFSHQVDSSGIKSFLTIAGDIMDGPVKVTQGQQSSIVHRRNIDLLKSLRHPRHYGRHYSRRRSASNAEASASHGGYTPSCDEKWSLKMASKCSTDSGHDTDTRQKTVHRTEGVPSSSLATRMISSDAGKLFCVLCNKFLKKEPYIVLENSLPIGETSIVAVLACGHLYHADCLEQRTNREDRQDPPCPICLGLVSHVDASVELD</sequence>
<evidence type="ECO:0000256" key="2">
    <source>
        <dbReference type="ARBA" id="ARBA00022771"/>
    </source>
</evidence>
<keyword evidence="6" id="KW-1133">Transmembrane helix</keyword>
<keyword evidence="2 4" id="KW-0863">Zinc-finger</keyword>
<keyword evidence="6" id="KW-0812">Transmembrane</keyword>
<dbReference type="GO" id="GO:0008270">
    <property type="term" value="F:zinc ion binding"/>
    <property type="evidence" value="ECO:0007669"/>
    <property type="project" value="UniProtKB-KW"/>
</dbReference>
<evidence type="ECO:0000256" key="3">
    <source>
        <dbReference type="ARBA" id="ARBA00022833"/>
    </source>
</evidence>
<organism evidence="8 9">
    <name type="scientific">Solanum stoloniferum</name>
    <dbReference type="NCBI Taxonomy" id="62892"/>
    <lineage>
        <taxon>Eukaryota</taxon>
        <taxon>Viridiplantae</taxon>
        <taxon>Streptophyta</taxon>
        <taxon>Embryophyta</taxon>
        <taxon>Tracheophyta</taxon>
        <taxon>Spermatophyta</taxon>
        <taxon>Magnoliopsida</taxon>
        <taxon>eudicotyledons</taxon>
        <taxon>Gunneridae</taxon>
        <taxon>Pentapetalae</taxon>
        <taxon>asterids</taxon>
        <taxon>lamiids</taxon>
        <taxon>Solanales</taxon>
        <taxon>Solanaceae</taxon>
        <taxon>Solanoideae</taxon>
        <taxon>Solaneae</taxon>
        <taxon>Solanum</taxon>
    </lineage>
</organism>
<dbReference type="InterPro" id="IPR013083">
    <property type="entry name" value="Znf_RING/FYVE/PHD"/>
</dbReference>
<dbReference type="Gene3D" id="3.30.40.10">
    <property type="entry name" value="Zinc/RING finger domain, C3HC4 (zinc finger)"/>
    <property type="match status" value="1"/>
</dbReference>
<dbReference type="PANTHER" id="PTHR31150">
    <property type="entry name" value="EXPRESSED PROTEIN"/>
    <property type="match status" value="1"/>
</dbReference>
<feature type="transmembrane region" description="Helical" evidence="6">
    <location>
        <begin position="64"/>
        <end position="86"/>
    </location>
</feature>
<dbReference type="PANTHER" id="PTHR31150:SF6">
    <property type="entry name" value="ZINC ION BINDING PROTEIN"/>
    <property type="match status" value="1"/>
</dbReference>
<evidence type="ECO:0000313" key="9">
    <source>
        <dbReference type="Proteomes" id="UP001627284"/>
    </source>
</evidence>
<dbReference type="AlphaFoldDB" id="A0ABD2U3E6"/>
<keyword evidence="6" id="KW-0472">Membrane</keyword>
<feature type="non-terminal residue" evidence="8">
    <location>
        <position position="1"/>
    </location>
</feature>
<evidence type="ECO:0000256" key="5">
    <source>
        <dbReference type="SAM" id="MobiDB-lite"/>
    </source>
</evidence>
<gene>
    <name evidence="8" type="ORF">AABB24_012247</name>
</gene>
<evidence type="ECO:0000259" key="7">
    <source>
        <dbReference type="PROSITE" id="PS50089"/>
    </source>
</evidence>
<dbReference type="EMBL" id="JBJKTR010000007">
    <property type="protein sequence ID" value="KAL3362836.1"/>
    <property type="molecule type" value="Genomic_DNA"/>
</dbReference>
<evidence type="ECO:0000313" key="8">
    <source>
        <dbReference type="EMBL" id="KAL3362836.1"/>
    </source>
</evidence>
<feature type="region of interest" description="Disordered" evidence="5">
    <location>
        <begin position="176"/>
        <end position="197"/>
    </location>
</feature>
<dbReference type="InterPro" id="IPR001841">
    <property type="entry name" value="Znf_RING"/>
</dbReference>
<keyword evidence="3" id="KW-0862">Zinc</keyword>
<dbReference type="InterPro" id="IPR018957">
    <property type="entry name" value="Znf_C3HC4_RING-type"/>
</dbReference>
<accession>A0ABD2U3E6</accession>
<evidence type="ECO:0000256" key="1">
    <source>
        <dbReference type="ARBA" id="ARBA00022723"/>
    </source>
</evidence>
<feature type="region of interest" description="Disordered" evidence="5">
    <location>
        <begin position="212"/>
        <end position="234"/>
    </location>
</feature>
<keyword evidence="1" id="KW-0479">Metal-binding</keyword>
<feature type="compositionally biased region" description="Basic and acidic residues" evidence="5">
    <location>
        <begin position="217"/>
        <end position="232"/>
    </location>
</feature>
<dbReference type="SMART" id="SM00184">
    <property type="entry name" value="RING"/>
    <property type="match status" value="1"/>
</dbReference>
<name>A0ABD2U3E6_9SOLN</name>
<protein>
    <recommendedName>
        <fullName evidence="7">RING-type domain-containing protein</fullName>
    </recommendedName>
</protein>
<reference evidence="8 9" key="1">
    <citation type="submission" date="2024-05" db="EMBL/GenBank/DDBJ databases">
        <title>De novo assembly of an allotetraploid wild potato.</title>
        <authorList>
            <person name="Hosaka A.J."/>
        </authorList>
    </citation>
    <scope>NUCLEOTIDE SEQUENCE [LARGE SCALE GENOMIC DNA]</scope>
    <source>
        <tissue evidence="8">Young leaves</tissue>
    </source>
</reference>
<keyword evidence="9" id="KW-1185">Reference proteome</keyword>